<dbReference type="EMBL" id="JACGWN010000005">
    <property type="protein sequence ID" value="KAL0449633.1"/>
    <property type="molecule type" value="Genomic_DNA"/>
</dbReference>
<dbReference type="InterPro" id="IPR003613">
    <property type="entry name" value="Ubox_domain"/>
</dbReference>
<evidence type="ECO:0000256" key="4">
    <source>
        <dbReference type="ARBA" id="ARBA00022786"/>
    </source>
</evidence>
<dbReference type="GO" id="GO:0016567">
    <property type="term" value="P:protein ubiquitination"/>
    <property type="evidence" value="ECO:0007669"/>
    <property type="project" value="UniProtKB-UniRule"/>
</dbReference>
<dbReference type="GO" id="GO:0061630">
    <property type="term" value="F:ubiquitin protein ligase activity"/>
    <property type="evidence" value="ECO:0007669"/>
    <property type="project" value="UniProtKB-UniRule"/>
</dbReference>
<protein>
    <recommendedName>
        <fullName evidence="5 7">U-box domain-containing protein</fullName>
        <ecNumber evidence="5">2.3.2.27</ecNumber>
    </recommendedName>
    <alternativeName>
        <fullName evidence="5">RING-type E3 ubiquitin transferase PUB</fullName>
    </alternativeName>
</protein>
<dbReference type="CDD" id="cd16664">
    <property type="entry name" value="RING-Ubox_PUB"/>
    <property type="match status" value="1"/>
</dbReference>
<comment type="function">
    <text evidence="5">Functions as an E3 ubiquitin ligase.</text>
</comment>
<feature type="region of interest" description="Disordered" evidence="6">
    <location>
        <begin position="1"/>
        <end position="22"/>
    </location>
</feature>
<evidence type="ECO:0000256" key="5">
    <source>
        <dbReference type="RuleBase" id="RU369093"/>
    </source>
</evidence>
<feature type="domain" description="U-box" evidence="7">
    <location>
        <begin position="31"/>
        <end position="105"/>
    </location>
</feature>
<dbReference type="GO" id="GO:0006952">
    <property type="term" value="P:defense response"/>
    <property type="evidence" value="ECO:0007669"/>
    <property type="project" value="UniProtKB-ARBA"/>
</dbReference>
<organism evidence="8">
    <name type="scientific">Sesamum latifolium</name>
    <dbReference type="NCBI Taxonomy" id="2727402"/>
    <lineage>
        <taxon>Eukaryota</taxon>
        <taxon>Viridiplantae</taxon>
        <taxon>Streptophyta</taxon>
        <taxon>Embryophyta</taxon>
        <taxon>Tracheophyta</taxon>
        <taxon>Spermatophyta</taxon>
        <taxon>Magnoliopsida</taxon>
        <taxon>eudicotyledons</taxon>
        <taxon>Gunneridae</taxon>
        <taxon>Pentapetalae</taxon>
        <taxon>asterids</taxon>
        <taxon>lamiids</taxon>
        <taxon>Lamiales</taxon>
        <taxon>Pedaliaceae</taxon>
        <taxon>Sesamum</taxon>
    </lineage>
</organism>
<comment type="pathway">
    <text evidence="2 5">Protein modification; protein ubiquitination.</text>
</comment>
<dbReference type="FunFam" id="3.30.40.10:FF:000437">
    <property type="entry name" value="RING-type E3 ubiquitin transferase"/>
    <property type="match status" value="1"/>
</dbReference>
<dbReference type="SUPFAM" id="SSF48371">
    <property type="entry name" value="ARM repeat"/>
    <property type="match status" value="1"/>
</dbReference>
<name>A0AAW2X772_9LAMI</name>
<dbReference type="InterPro" id="IPR013083">
    <property type="entry name" value="Znf_RING/FYVE/PHD"/>
</dbReference>
<dbReference type="PANTHER" id="PTHR22849:SF61">
    <property type="entry name" value="U-BOX DOMAIN-CONTAINING PROTEIN 21"/>
    <property type="match status" value="1"/>
</dbReference>
<comment type="catalytic activity">
    <reaction evidence="1 5">
        <text>S-ubiquitinyl-[E2 ubiquitin-conjugating enzyme]-L-cysteine + [acceptor protein]-L-lysine = [E2 ubiquitin-conjugating enzyme]-L-cysteine + N(6)-ubiquitinyl-[acceptor protein]-L-lysine.</text>
        <dbReference type="EC" id="2.3.2.27"/>
    </reaction>
</comment>
<dbReference type="SUPFAM" id="SSF57850">
    <property type="entry name" value="RING/U-box"/>
    <property type="match status" value="1"/>
</dbReference>
<dbReference type="InterPro" id="IPR016024">
    <property type="entry name" value="ARM-type_fold"/>
</dbReference>
<reference evidence="8" key="1">
    <citation type="submission" date="2020-06" db="EMBL/GenBank/DDBJ databases">
        <authorList>
            <person name="Li T."/>
            <person name="Hu X."/>
            <person name="Zhang T."/>
            <person name="Song X."/>
            <person name="Zhang H."/>
            <person name="Dai N."/>
            <person name="Sheng W."/>
            <person name="Hou X."/>
            <person name="Wei L."/>
        </authorList>
    </citation>
    <scope>NUCLEOTIDE SEQUENCE</scope>
    <source>
        <strain evidence="8">KEN1</strain>
        <tissue evidence="8">Leaf</tissue>
    </source>
</reference>
<keyword evidence="4 5" id="KW-0833">Ubl conjugation pathway</keyword>
<dbReference type="AlphaFoldDB" id="A0AAW2X772"/>
<dbReference type="Gene3D" id="1.25.10.10">
    <property type="entry name" value="Leucine-rich Repeat Variant"/>
    <property type="match status" value="1"/>
</dbReference>
<comment type="caution">
    <text evidence="8">The sequence shown here is derived from an EMBL/GenBank/DDBJ whole genome shotgun (WGS) entry which is preliminary data.</text>
</comment>
<evidence type="ECO:0000313" key="8">
    <source>
        <dbReference type="EMBL" id="KAL0449633.1"/>
    </source>
</evidence>
<feature type="compositionally biased region" description="Basic residues" evidence="6">
    <location>
        <begin position="1"/>
        <end position="11"/>
    </location>
</feature>
<accession>A0AAW2X772</accession>
<dbReference type="InterPro" id="IPR045185">
    <property type="entry name" value="PUB22/23/24-like"/>
</dbReference>
<evidence type="ECO:0000256" key="3">
    <source>
        <dbReference type="ARBA" id="ARBA00022679"/>
    </source>
</evidence>
<dbReference type="Gene3D" id="3.30.40.10">
    <property type="entry name" value="Zinc/RING finger domain, C3HC4 (zinc finger)"/>
    <property type="match status" value="1"/>
</dbReference>
<gene>
    <name evidence="8" type="ORF">Slati_1519700</name>
</gene>
<sequence>MTFSWRRRRGGRGGAGKTEGFKGINQDMELTIPTHFRCPISLDLMKDPVTLSTGITYDRESIEKWIDAGNVTCPVTNQVLRSFDQIPNHSIRKMIQDWCVENKSCGVERIPTPRIPITPYEVTDIRSRIVEAARVGDARKCEELVGKIKNLAKESERNRRCIVGNGIGSALADSFESFARFSVDAHVNLLKEILAALTWTFPVDEEGVSKLKSAISLRCMVWFLKSENDLSSRQNAIFVLKELISADEACVDGLMGIEDIEETLFHTVKVPICPKATKASLVIIHHMMIKSSKGTTRGEIALRFVRMGLIHLILEILVDGDKSVCEKALGVMDSICSLEEGRENAYENALTVPLLVKKILRVSDTATELSISSLWKLCLGENESALVEAMQLGAFQKLLVVLQIGSGERTKEKVTELLKLMNLCKDKVDCVDSSMGFKYIKRSN</sequence>
<dbReference type="InterPro" id="IPR045210">
    <property type="entry name" value="RING-Ubox_PUB"/>
</dbReference>
<dbReference type="PROSITE" id="PS51698">
    <property type="entry name" value="U_BOX"/>
    <property type="match status" value="1"/>
</dbReference>
<dbReference type="Pfam" id="PF04564">
    <property type="entry name" value="U-box"/>
    <property type="match status" value="1"/>
</dbReference>
<evidence type="ECO:0000256" key="6">
    <source>
        <dbReference type="SAM" id="MobiDB-lite"/>
    </source>
</evidence>
<evidence type="ECO:0000259" key="7">
    <source>
        <dbReference type="PROSITE" id="PS51698"/>
    </source>
</evidence>
<dbReference type="EC" id="2.3.2.27" evidence="5"/>
<dbReference type="PANTHER" id="PTHR22849">
    <property type="entry name" value="WDSAM1 PROTEIN"/>
    <property type="match status" value="1"/>
</dbReference>
<evidence type="ECO:0000256" key="2">
    <source>
        <dbReference type="ARBA" id="ARBA00004906"/>
    </source>
</evidence>
<dbReference type="InterPro" id="IPR011989">
    <property type="entry name" value="ARM-like"/>
</dbReference>
<dbReference type="SMART" id="SM00504">
    <property type="entry name" value="Ubox"/>
    <property type="match status" value="1"/>
</dbReference>
<proteinExistence type="predicted"/>
<dbReference type="InterPro" id="IPR058678">
    <property type="entry name" value="ARM_PUB"/>
</dbReference>
<keyword evidence="3 5" id="KW-0808">Transferase</keyword>
<reference evidence="8" key="2">
    <citation type="journal article" date="2024" name="Plant">
        <title>Genomic evolution and insights into agronomic trait innovations of Sesamum species.</title>
        <authorList>
            <person name="Miao H."/>
            <person name="Wang L."/>
            <person name="Qu L."/>
            <person name="Liu H."/>
            <person name="Sun Y."/>
            <person name="Le M."/>
            <person name="Wang Q."/>
            <person name="Wei S."/>
            <person name="Zheng Y."/>
            <person name="Lin W."/>
            <person name="Duan Y."/>
            <person name="Cao H."/>
            <person name="Xiong S."/>
            <person name="Wang X."/>
            <person name="Wei L."/>
            <person name="Li C."/>
            <person name="Ma Q."/>
            <person name="Ju M."/>
            <person name="Zhao R."/>
            <person name="Li G."/>
            <person name="Mu C."/>
            <person name="Tian Q."/>
            <person name="Mei H."/>
            <person name="Zhang T."/>
            <person name="Gao T."/>
            <person name="Zhang H."/>
        </authorList>
    </citation>
    <scope>NUCLEOTIDE SEQUENCE</scope>
    <source>
        <strain evidence="8">KEN1</strain>
    </source>
</reference>
<dbReference type="Pfam" id="PF25598">
    <property type="entry name" value="ARM_PUB"/>
    <property type="match status" value="1"/>
</dbReference>
<evidence type="ECO:0000256" key="1">
    <source>
        <dbReference type="ARBA" id="ARBA00000900"/>
    </source>
</evidence>